<dbReference type="Pfam" id="PF14666">
    <property type="entry name" value="RICTOR_M"/>
    <property type="match status" value="1"/>
</dbReference>
<dbReference type="PANTHER" id="PTHR13298:SF11">
    <property type="entry name" value="RAPAMYCIN-INSENSITIVE COMPANION OF MTOR"/>
    <property type="match status" value="1"/>
</dbReference>
<dbReference type="Pfam" id="PF14664">
    <property type="entry name" value="RICTOR_N"/>
    <property type="match status" value="1"/>
</dbReference>
<evidence type="ECO:0000313" key="8">
    <source>
        <dbReference type="Proteomes" id="UP000189911"/>
    </source>
</evidence>
<sequence>MTSPRSSPHFLRSNSSNDEILTRSRHNTVLSTSFVSSRRADEQPASPLTPQNTRRTRSGTVKSISNIKHDIHHVQQDLARLRKSKEDTEKRRESATNDIYPGNYSQEHLQRHSLALQSNDQLRKLDQQIKKSGELLTTLRKRLDSTSSAVAEEVRSSMNSQAPFLNEDSRKQSESALTNDSVTEEEEPISPSPSNRENFSLEGFGDIQDEDEEAMTRMSSSRDAKAGKEHATWLVSDYLQSLQDKNSDKEFILSKANDLVSLLKQNPSIKFDLVLPAFSNTIQQLLLSDDEVTVSAAYRICRYLITGPEFIQELRKLLLEPFLILSLAKANSSNIERLQAFELIRSFLKYDSGISLGITQAVISIVEKNDDKLRELAIETLLELCYLKPGLVRRCKGLSVLESFIAENPSSSLSPLILESILDLLNYSDTRRYIIDCFSVSVPLTALADTQIKANFSTEKLQSSIHLICNCLKNYNGLILFCHDDFKVFRELLAFLQSPLLSKYVIDLFLDVLRIKPLPYSDRKKSSQVFKMIPSQFQAETMPVNQYIGLLASILFELHFVDHLVPLLSQTLNAKKDHNLAAKARYLITEYCNISVNLAGLRPGAADSLLFPNDTKLETVFTQIFQFEKVTIRLNKNRNTIGMNELGPKHDILEFSENSKHKALINDVDEARFKKMVYDTKVLQTKDFAFWNWGILSDLIEGPLLNPKRIDDLAKTTKFFRRLLVFYRPMRYRFSMILQSSRIATRCVQVGCQLFKTLTSTAEGMRVLNDDTKLVPQIASLLFKAMEGRLAGNVFSEENLGKTVCPGYFKILGTFTQTIRGCKVLEKWNVFTVIYKMFQQTSTLTSSYLRFILPELSFVYSLHARTILGKALVHPSEKVRVEATNLLGAKLQNLVFEAKSGPNFDDFEKFLLELLVRQLYDLSTVVVASADKIFYNYCALQDWPPSVDTPRHHLLNQLVFIRSPILLEFLRTPAGFKQLSDIGFLGTEREKWLQTKNKEYVFRVEAFIENEMSRPLSALNIPVSKRKLPMHFCNSLASTEEGVDLISQKGDFVEIINVIKKYRHNGYPEVTVEEHLELKAALWCCGYIGSTVPGINLLDTYSIGSDIVNICFLTPSTSVKFTAFYVLGLIAKTSEGCEILDELEWNCSFNVQGVPLGLTYPKKLQQLLIYPELREGHGSLYGLEQNQRRSEGTPEYETPNMDLDVLLQNKAKLENTMDDEQEEFQAEVDRQARNLEMFKLQTNPTSTDEVADKLMRVAGKLNNHILSSAAVKEISEMISFYGPARFETAEIFLRILALMEQYRFKPQARKFLCESLLNKRTLEMMIKKDKKNSEGRRHWLFSVCNINSIELRPARATKSSGSQVLVQQGGILIECVRLLKKFWNFDVFGSLVIKLFDQTQVLF</sequence>
<evidence type="ECO:0000259" key="4">
    <source>
        <dbReference type="SMART" id="SM01307"/>
    </source>
</evidence>
<dbReference type="InterPro" id="IPR029451">
    <property type="entry name" value="RICTOR_M"/>
</dbReference>
<feature type="coiled-coil region" evidence="2">
    <location>
        <begin position="1203"/>
        <end position="1230"/>
    </location>
</feature>
<dbReference type="Proteomes" id="UP000189911">
    <property type="component" value="Chromosome F"/>
</dbReference>
<protein>
    <submittedName>
        <fullName evidence="7">LANO_0F11122g1_1</fullName>
    </submittedName>
</protein>
<dbReference type="InterPro" id="IPR016024">
    <property type="entry name" value="ARM-type_fold"/>
</dbReference>
<evidence type="ECO:0000256" key="1">
    <source>
        <dbReference type="ARBA" id="ARBA00008878"/>
    </source>
</evidence>
<accession>A0A1G4KAQ1</accession>
<dbReference type="EMBL" id="LT598452">
    <property type="protein sequence ID" value="SCV01306.1"/>
    <property type="molecule type" value="Genomic_DNA"/>
</dbReference>
<feature type="region of interest" description="Disordered" evidence="3">
    <location>
        <begin position="1"/>
        <end position="60"/>
    </location>
</feature>
<feature type="region of interest" description="Disordered" evidence="3">
    <location>
        <begin position="144"/>
        <end position="202"/>
    </location>
</feature>
<feature type="domain" description="Rapamycin-insensitive companion of mTOR N-terminal" evidence="5">
    <location>
        <begin position="253"/>
        <end position="600"/>
    </location>
</feature>
<feature type="domain" description="Rapamycin-insensitive companion of mTOR" evidence="6">
    <location>
        <begin position="1075"/>
        <end position="1147"/>
    </location>
</feature>
<organism evidence="7 8">
    <name type="scientific">Lachancea nothofagi CBS 11611</name>
    <dbReference type="NCBI Taxonomy" id="1266666"/>
    <lineage>
        <taxon>Eukaryota</taxon>
        <taxon>Fungi</taxon>
        <taxon>Dikarya</taxon>
        <taxon>Ascomycota</taxon>
        <taxon>Saccharomycotina</taxon>
        <taxon>Saccharomycetes</taxon>
        <taxon>Saccharomycetales</taxon>
        <taxon>Saccharomycetaceae</taxon>
        <taxon>Lachancea</taxon>
    </lineage>
</organism>
<dbReference type="InterPro" id="IPR029452">
    <property type="entry name" value="RICTOR_V"/>
</dbReference>
<keyword evidence="2" id="KW-0175">Coiled coil</keyword>
<evidence type="ECO:0000259" key="6">
    <source>
        <dbReference type="SMART" id="SM01310"/>
    </source>
</evidence>
<evidence type="ECO:0000256" key="3">
    <source>
        <dbReference type="SAM" id="MobiDB-lite"/>
    </source>
</evidence>
<dbReference type="Pfam" id="PF14668">
    <property type="entry name" value="RICTOR_V"/>
    <property type="match status" value="1"/>
</dbReference>
<dbReference type="Pfam" id="PF14663">
    <property type="entry name" value="RasGEF_N_2"/>
    <property type="match status" value="1"/>
</dbReference>
<dbReference type="SMART" id="SM01303">
    <property type="entry name" value="RasGEF_N_2"/>
    <property type="match status" value="1"/>
</dbReference>
<dbReference type="SUPFAM" id="SSF48371">
    <property type="entry name" value="ARM repeat"/>
    <property type="match status" value="2"/>
</dbReference>
<feature type="compositionally biased region" description="Polar residues" evidence="3">
    <location>
        <begin position="46"/>
        <end position="60"/>
    </location>
</feature>
<dbReference type="InterPro" id="IPR029453">
    <property type="entry name" value="Rictor_IV"/>
</dbReference>
<dbReference type="SMART" id="SM01310">
    <property type="entry name" value="RICTOR_V"/>
    <property type="match status" value="1"/>
</dbReference>
<dbReference type="SMART" id="SM01308">
    <property type="entry name" value="RICTOR_N"/>
    <property type="match status" value="1"/>
</dbReference>
<keyword evidence="8" id="KW-1185">Reference proteome</keyword>
<dbReference type="PANTHER" id="PTHR13298">
    <property type="entry name" value="CYTOSOLIC REGULATOR PIANISSIMO"/>
    <property type="match status" value="1"/>
</dbReference>
<evidence type="ECO:0000259" key="5">
    <source>
        <dbReference type="SMART" id="SM01308"/>
    </source>
</evidence>
<dbReference type="InterPro" id="IPR028268">
    <property type="entry name" value="Pianissimo_fam"/>
</dbReference>
<feature type="compositionally biased region" description="Basic and acidic residues" evidence="3">
    <location>
        <begin position="84"/>
        <end position="95"/>
    </location>
</feature>
<evidence type="ECO:0000256" key="2">
    <source>
        <dbReference type="SAM" id="Coils"/>
    </source>
</evidence>
<dbReference type="InterPro" id="IPR028267">
    <property type="entry name" value="Pianissimo_N"/>
</dbReference>
<feature type="compositionally biased region" description="Polar residues" evidence="3">
    <location>
        <begin position="1"/>
        <end position="19"/>
    </location>
</feature>
<dbReference type="OrthoDB" id="271111at2759"/>
<dbReference type="InterPro" id="IPR011989">
    <property type="entry name" value="ARM-like"/>
</dbReference>
<dbReference type="SMART" id="SM01307">
    <property type="entry name" value="RICTOR_M"/>
    <property type="match status" value="1"/>
</dbReference>
<comment type="similarity">
    <text evidence="1">Belongs to the RICTOR family.</text>
</comment>
<gene>
    <name evidence="7" type="ORF">LANO_0F11122G</name>
</gene>
<name>A0A1G4KAQ1_9SACH</name>
<dbReference type="Gene3D" id="1.25.10.10">
    <property type="entry name" value="Leucine-rich Repeat Variant"/>
    <property type="match status" value="1"/>
</dbReference>
<evidence type="ECO:0000313" key="7">
    <source>
        <dbReference type="EMBL" id="SCV01306.1"/>
    </source>
</evidence>
<reference evidence="8" key="1">
    <citation type="submission" date="2016-03" db="EMBL/GenBank/DDBJ databases">
        <authorList>
            <person name="Devillers Hugo."/>
        </authorList>
    </citation>
    <scope>NUCLEOTIDE SEQUENCE [LARGE SCALE GENOMIC DNA]</scope>
</reference>
<feature type="domain" description="Rapamycin-insensitive companion of mTOR middle" evidence="4">
    <location>
        <begin position="668"/>
        <end position="893"/>
    </location>
</feature>
<proteinExistence type="inferred from homology"/>
<dbReference type="GO" id="GO:0031932">
    <property type="term" value="C:TORC2 complex"/>
    <property type="evidence" value="ECO:0007669"/>
    <property type="project" value="InterPro"/>
</dbReference>
<feature type="region of interest" description="Disordered" evidence="3">
    <location>
        <begin position="82"/>
        <end position="103"/>
    </location>
</feature>
<feature type="compositionally biased region" description="Polar residues" evidence="3">
    <location>
        <begin position="27"/>
        <end position="36"/>
    </location>
</feature>
<dbReference type="GO" id="GO:0038203">
    <property type="term" value="P:TORC2 signaling"/>
    <property type="evidence" value="ECO:0007669"/>
    <property type="project" value="TreeGrafter"/>
</dbReference>